<feature type="coiled-coil region" evidence="1">
    <location>
        <begin position="198"/>
        <end position="232"/>
    </location>
</feature>
<feature type="region of interest" description="Disordered" evidence="2">
    <location>
        <begin position="1"/>
        <end position="33"/>
    </location>
</feature>
<sequence length="806" mass="90037">MDAEKVEKCSMGEPSTIATEAADPKRSKTSHRKVVKAEWISASRAAANSEDESEGEEMQVDALLARMDELMQLVSIATNEEDKESRRRLSQMCKSSLDKLMGDLPQGVIGQLDGGKTAEDEVEASGSEIWEPAEQNSGMLSILQEASRRCTQADEMVKLAKLVFLQSMQLEVKGQRALAAEVQCKAMKHRALSAEHCLSSMEHELDQLRHLVEELQIEKRSLALENALLNNIQDSWNESPEKAQEQKEHSADKLHRDASELLEKLSRRPATPKKTPCKKILIITTPPRPQKDSATSRRQMMLSEPQSSDCRVQTPSFPGAVHPRRHTVGGHFKAPSTGSWSVPAPVEGVSRLCWSEPATELGCFANGRYPPSMVRAAEMCSTKFSTLTIPARVDLSESQRLAKAHVRSNPVRAARKATQALKRQACCERVRSNDAKLLRAGLWYVLGASRGNCGRCLQRSLRILQKKGDIALLRMKAEVLLRLKRYVDAFQVFHTIASTPKAKEELLVSPFRIRHDTMLLERAVAHGRLDNALGQKAMSALRSVLSQMELEDAGELWWARVNELASSTKQLLQEGQYDCLTDACPYQISEGWEWEDPLNEQPWDLFAQEFATKGLFLLDDFFSGSALAELWRYSTEAPCFRSLRPGYLGAFPSDGCVHPIIRRAAESLEAHLPNIFRKHHLTRWWIFKYLPCGSSGIGIHADDAAVNVNIWLTPDSACKKGGGLEIFRSVPSRGSWTADINRVPAGSEHEAWHKALLKGGVDKITYKQNRACIFVSDRFHASEPFVFPDPSMPRVNLTLLFGDRLG</sequence>
<name>A0ABP0IEP6_9DINO</name>
<evidence type="ECO:0000256" key="2">
    <source>
        <dbReference type="SAM" id="MobiDB-lite"/>
    </source>
</evidence>
<feature type="region of interest" description="Disordered" evidence="2">
    <location>
        <begin position="110"/>
        <end position="130"/>
    </location>
</feature>
<keyword evidence="4" id="KW-1185">Reference proteome</keyword>
<protein>
    <submittedName>
        <fullName evidence="3">Uncharacterized protein</fullName>
    </submittedName>
</protein>
<accession>A0ABP0IEP6</accession>
<evidence type="ECO:0000256" key="1">
    <source>
        <dbReference type="SAM" id="Coils"/>
    </source>
</evidence>
<organism evidence="3 4">
    <name type="scientific">Durusdinium trenchii</name>
    <dbReference type="NCBI Taxonomy" id="1381693"/>
    <lineage>
        <taxon>Eukaryota</taxon>
        <taxon>Sar</taxon>
        <taxon>Alveolata</taxon>
        <taxon>Dinophyceae</taxon>
        <taxon>Suessiales</taxon>
        <taxon>Symbiodiniaceae</taxon>
        <taxon>Durusdinium</taxon>
    </lineage>
</organism>
<reference evidence="3 4" key="1">
    <citation type="submission" date="2024-02" db="EMBL/GenBank/DDBJ databases">
        <authorList>
            <person name="Chen Y."/>
            <person name="Shah S."/>
            <person name="Dougan E. K."/>
            <person name="Thang M."/>
            <person name="Chan C."/>
        </authorList>
    </citation>
    <scope>NUCLEOTIDE SEQUENCE [LARGE SCALE GENOMIC DNA]</scope>
</reference>
<feature type="compositionally biased region" description="Basic and acidic residues" evidence="2">
    <location>
        <begin position="1"/>
        <end position="10"/>
    </location>
</feature>
<dbReference type="Proteomes" id="UP001642464">
    <property type="component" value="Unassembled WGS sequence"/>
</dbReference>
<feature type="compositionally biased region" description="Polar residues" evidence="2">
    <location>
        <begin position="303"/>
        <end position="316"/>
    </location>
</feature>
<comment type="caution">
    <text evidence="3">The sequence shown here is derived from an EMBL/GenBank/DDBJ whole genome shotgun (WGS) entry which is preliminary data.</text>
</comment>
<gene>
    <name evidence="3" type="ORF">SCF082_LOCUS6513</name>
</gene>
<evidence type="ECO:0000313" key="3">
    <source>
        <dbReference type="EMBL" id="CAK9000487.1"/>
    </source>
</evidence>
<feature type="region of interest" description="Disordered" evidence="2">
    <location>
        <begin position="303"/>
        <end position="326"/>
    </location>
</feature>
<dbReference type="EMBL" id="CAXAMM010003581">
    <property type="protein sequence ID" value="CAK9000487.1"/>
    <property type="molecule type" value="Genomic_DNA"/>
</dbReference>
<proteinExistence type="predicted"/>
<evidence type="ECO:0000313" key="4">
    <source>
        <dbReference type="Proteomes" id="UP001642464"/>
    </source>
</evidence>
<keyword evidence="1" id="KW-0175">Coiled coil</keyword>